<dbReference type="OrthoDB" id="275227at2759"/>
<dbReference type="AlphaFoldDB" id="A0A381LC15"/>
<evidence type="ECO:0000313" key="3">
    <source>
        <dbReference type="EMBL" id="SUZ11474.1"/>
    </source>
</evidence>
<comment type="function">
    <text evidence="1">Component of the mitochondrial ribosome (mitoribosome), a dedicated translation machinery responsible for the synthesis of mitochondrial genome-encoded proteins, including at least some of the essential transmembrane subunits of the mitochondrial respiratory chain. The mitoribosomes are attached to the mitochondrial inner membrane and translation products are cotranslationally integrated into the membrane.</text>
</comment>
<sequence length="284" mass="32426">MLRRRFFARPVLPRNFSRSIFYVPPLPHFEKTRGIPGLLTEPAFEIAWVQYQSMLLKNLNRLVNDTIWANKSPKEIANNFARDPENAATFNYASAAHNNHFFFESLTCNDTNPENTPEKFRAQITKSFGSFETLRLDMLKTANAMFGPGFVWLVKDFENNYSILATYLAGSPYPEAHFRKQSVDYNIQSAESPKNFSEHMKKMVAGPPANSVGKFGSQIDDPKRPPGGTILTPVLCVNTWPHVYLPDYGFQPGKEEFTAQWWKKINWDIVSSRAIGSSTRDFVL</sequence>
<dbReference type="EMBL" id="UIGY01000126">
    <property type="protein sequence ID" value="SUZ11474.1"/>
    <property type="molecule type" value="Genomic_DNA"/>
</dbReference>
<name>A0A381LC15_BLUGR</name>
<organism evidence="3">
    <name type="scientific">Blumeria graminis f. sp. tritici 96224</name>
    <dbReference type="NCBI Taxonomy" id="1268274"/>
    <lineage>
        <taxon>Eukaryota</taxon>
        <taxon>Fungi</taxon>
        <taxon>Dikarya</taxon>
        <taxon>Ascomycota</taxon>
        <taxon>Pezizomycotina</taxon>
        <taxon>Leotiomycetes</taxon>
        <taxon>Erysiphales</taxon>
        <taxon>Erysiphaceae</taxon>
        <taxon>Blumeria</taxon>
    </lineage>
</organism>
<dbReference type="SUPFAM" id="SSF46609">
    <property type="entry name" value="Fe,Mn superoxide dismutase (SOD), N-terminal domain"/>
    <property type="match status" value="1"/>
</dbReference>
<reference evidence="3" key="1">
    <citation type="submission" date="2018-07" db="EMBL/GenBank/DDBJ databases">
        <authorList>
            <person name="Quirk P.G."/>
            <person name="Krulwich T.A."/>
        </authorList>
    </citation>
    <scope>NUCLEOTIDE SEQUENCE</scope>
    <source>
        <strain evidence="3">96224</strain>
    </source>
</reference>
<protein>
    <submittedName>
        <fullName evidence="3">Bgt-2605</fullName>
    </submittedName>
</protein>
<gene>
    <name evidence="3" type="ORF">BGT96224V2_LOCUS4582</name>
</gene>
<dbReference type="Gene3D" id="3.55.40.20">
    <property type="entry name" value="Iron/manganese superoxide dismutase, C-terminal domain"/>
    <property type="match status" value="1"/>
</dbReference>
<dbReference type="GO" id="GO:0004784">
    <property type="term" value="F:superoxide dismutase activity"/>
    <property type="evidence" value="ECO:0007669"/>
    <property type="project" value="InterPro"/>
</dbReference>
<dbReference type="PANTHER" id="PTHR43595:SF2">
    <property type="entry name" value="SMALL RIBOSOMAL SUBUNIT PROTEIN MS42"/>
    <property type="match status" value="1"/>
</dbReference>
<feature type="domain" description="Manganese/iron superoxide dismutase C-terminal" evidence="2">
    <location>
        <begin position="119"/>
        <end position="173"/>
    </location>
</feature>
<dbReference type="InterPro" id="IPR036314">
    <property type="entry name" value="SOD_C_sf"/>
</dbReference>
<evidence type="ECO:0000259" key="2">
    <source>
        <dbReference type="Pfam" id="PF02777"/>
    </source>
</evidence>
<feature type="domain" description="Manganese/iron superoxide dismutase C-terminal" evidence="2">
    <location>
        <begin position="232"/>
        <end position="273"/>
    </location>
</feature>
<dbReference type="Pfam" id="PF02777">
    <property type="entry name" value="Sod_Fe_C"/>
    <property type="match status" value="2"/>
</dbReference>
<dbReference type="InterPro" id="IPR019832">
    <property type="entry name" value="Mn/Fe_SOD_C"/>
</dbReference>
<dbReference type="PANTHER" id="PTHR43595">
    <property type="entry name" value="37S RIBOSOMAL PROTEIN S26, MITOCHONDRIAL"/>
    <property type="match status" value="1"/>
</dbReference>
<dbReference type="SUPFAM" id="SSF54719">
    <property type="entry name" value="Fe,Mn superoxide dismutase (SOD), C-terminal domain"/>
    <property type="match status" value="1"/>
</dbReference>
<dbReference type="InterPro" id="IPR036324">
    <property type="entry name" value="Mn/Fe_SOD_N_sf"/>
</dbReference>
<accession>A0A381LC15</accession>
<proteinExistence type="predicted"/>
<dbReference type="GO" id="GO:0005737">
    <property type="term" value="C:cytoplasm"/>
    <property type="evidence" value="ECO:0007669"/>
    <property type="project" value="TreeGrafter"/>
</dbReference>
<evidence type="ECO:0000256" key="1">
    <source>
        <dbReference type="ARBA" id="ARBA00037226"/>
    </source>
</evidence>
<dbReference type="GO" id="GO:0046872">
    <property type="term" value="F:metal ion binding"/>
    <property type="evidence" value="ECO:0007669"/>
    <property type="project" value="InterPro"/>
</dbReference>